<dbReference type="AlphaFoldDB" id="A0A5C7FM93"/>
<reference evidence="1 2" key="1">
    <citation type="submission" date="2019-08" db="EMBL/GenBank/DDBJ databases">
        <title>Lewinella sp. strain SSH13 Genome sequencing and assembly.</title>
        <authorList>
            <person name="Kim I."/>
        </authorList>
    </citation>
    <scope>NUCLEOTIDE SEQUENCE [LARGE SCALE GENOMIC DNA]</scope>
    <source>
        <strain evidence="1 2">SSH13</strain>
    </source>
</reference>
<organism evidence="1 2">
    <name type="scientific">Neolewinella aurantiaca</name>
    <dbReference type="NCBI Taxonomy" id="2602767"/>
    <lineage>
        <taxon>Bacteria</taxon>
        <taxon>Pseudomonadati</taxon>
        <taxon>Bacteroidota</taxon>
        <taxon>Saprospiria</taxon>
        <taxon>Saprospirales</taxon>
        <taxon>Lewinellaceae</taxon>
        <taxon>Neolewinella</taxon>
    </lineage>
</organism>
<dbReference type="EMBL" id="VOXD01000037">
    <property type="protein sequence ID" value="TXF87089.1"/>
    <property type="molecule type" value="Genomic_DNA"/>
</dbReference>
<dbReference type="RefSeq" id="WP_147932358.1">
    <property type="nucleotide sequence ID" value="NZ_VOXD01000037.1"/>
</dbReference>
<dbReference type="OrthoDB" id="568723at2"/>
<protein>
    <submittedName>
        <fullName evidence="1">Uncharacterized protein</fullName>
    </submittedName>
</protein>
<evidence type="ECO:0000313" key="2">
    <source>
        <dbReference type="Proteomes" id="UP000321907"/>
    </source>
</evidence>
<proteinExistence type="predicted"/>
<accession>A0A5C7FM93</accession>
<name>A0A5C7FM93_9BACT</name>
<sequence>MNGSWDRWYTSAREFGRFKANYSGFTSGLDNLILPYNKKLSGELTAALVSGSLNCMFNGTISPTGEILDEFNTDACVRGFTVAVISRSVFSAGGKSALQSLSKTGLFRLAIQLTRQLNTEFRHLMPEGTSWMDELYVLAKNGLEPDEGEVQLLLNLNHIEDPAFDASYALINDWLKHGRYDKALEVVYSQEVGVFERFMKNPRLLTDFCEDFIGNNGLRDLFLGNLRMVRAWEMLASSNKEAARLLRTDVNRLEDLSRFMANNLSDISRITSELNLPNTHVGQYLDYIKYVGTDLEHFYTTFRLYKDPQGRSWQEYLNWVNNSNTFKVGLPPYQGKTYEEVMDIVLQSDRYSHMTKSDAQIAFSYTTGYFYKTVNDWIRAGEEIVLSQQIMDGVLPSLAKLPRYEPSATFYRAIEVKPENLSAFLDEYVAGADVSKDFIQSIATREADSFIGRPGHNIEFEIRGLTSSSSEARDIHDFAWAKYWNTTNPAFPRTLSEGILMPGANVRVVELQSESNGIYRFILEEF</sequence>
<dbReference type="Gene3D" id="3.90.176.10">
    <property type="entry name" value="Toxin ADP-ribosyltransferase, Chain A, domain 1"/>
    <property type="match status" value="1"/>
</dbReference>
<keyword evidence="2" id="KW-1185">Reference proteome</keyword>
<gene>
    <name evidence="1" type="ORF">FUA23_19030</name>
</gene>
<dbReference type="Proteomes" id="UP000321907">
    <property type="component" value="Unassembled WGS sequence"/>
</dbReference>
<comment type="caution">
    <text evidence="1">The sequence shown here is derived from an EMBL/GenBank/DDBJ whole genome shotgun (WGS) entry which is preliminary data.</text>
</comment>
<evidence type="ECO:0000313" key="1">
    <source>
        <dbReference type="EMBL" id="TXF87089.1"/>
    </source>
</evidence>